<name>A0A392SFM9_9FABA</name>
<protein>
    <submittedName>
        <fullName evidence="2">Uncharacterized protein</fullName>
    </submittedName>
</protein>
<proteinExistence type="predicted"/>
<feature type="compositionally biased region" description="Basic and acidic residues" evidence="1">
    <location>
        <begin position="39"/>
        <end position="57"/>
    </location>
</feature>
<dbReference type="Proteomes" id="UP000265520">
    <property type="component" value="Unassembled WGS sequence"/>
</dbReference>
<reference evidence="2 3" key="1">
    <citation type="journal article" date="2018" name="Front. Plant Sci.">
        <title>Red Clover (Trifolium pratense) and Zigzag Clover (T. medium) - A Picture of Genomic Similarities and Differences.</title>
        <authorList>
            <person name="Dluhosova J."/>
            <person name="Istvanek J."/>
            <person name="Nedelnik J."/>
            <person name="Repkova J."/>
        </authorList>
    </citation>
    <scope>NUCLEOTIDE SEQUENCE [LARGE SCALE GENOMIC DNA]</scope>
    <source>
        <strain evidence="3">cv. 10/8</strain>
        <tissue evidence="2">Leaf</tissue>
    </source>
</reference>
<sequence length="57" mass="6416">MTRRQCLCLLTSNKHCEAARGCKSESGGTAEQWETWATGERERSRAATGEGERDREQ</sequence>
<evidence type="ECO:0000256" key="1">
    <source>
        <dbReference type="SAM" id="MobiDB-lite"/>
    </source>
</evidence>
<evidence type="ECO:0000313" key="3">
    <source>
        <dbReference type="Proteomes" id="UP000265520"/>
    </source>
</evidence>
<keyword evidence="3" id="KW-1185">Reference proteome</keyword>
<dbReference type="AlphaFoldDB" id="A0A392SFM9"/>
<feature type="region of interest" description="Disordered" evidence="1">
    <location>
        <begin position="20"/>
        <end position="57"/>
    </location>
</feature>
<comment type="caution">
    <text evidence="2">The sequence shown here is derived from an EMBL/GenBank/DDBJ whole genome shotgun (WGS) entry which is preliminary data.</text>
</comment>
<evidence type="ECO:0000313" key="2">
    <source>
        <dbReference type="EMBL" id="MCI47688.1"/>
    </source>
</evidence>
<dbReference type="EMBL" id="LXQA010375597">
    <property type="protein sequence ID" value="MCI47688.1"/>
    <property type="molecule type" value="Genomic_DNA"/>
</dbReference>
<organism evidence="2 3">
    <name type="scientific">Trifolium medium</name>
    <dbReference type="NCBI Taxonomy" id="97028"/>
    <lineage>
        <taxon>Eukaryota</taxon>
        <taxon>Viridiplantae</taxon>
        <taxon>Streptophyta</taxon>
        <taxon>Embryophyta</taxon>
        <taxon>Tracheophyta</taxon>
        <taxon>Spermatophyta</taxon>
        <taxon>Magnoliopsida</taxon>
        <taxon>eudicotyledons</taxon>
        <taxon>Gunneridae</taxon>
        <taxon>Pentapetalae</taxon>
        <taxon>rosids</taxon>
        <taxon>fabids</taxon>
        <taxon>Fabales</taxon>
        <taxon>Fabaceae</taxon>
        <taxon>Papilionoideae</taxon>
        <taxon>50 kb inversion clade</taxon>
        <taxon>NPAAA clade</taxon>
        <taxon>Hologalegina</taxon>
        <taxon>IRL clade</taxon>
        <taxon>Trifolieae</taxon>
        <taxon>Trifolium</taxon>
    </lineage>
</organism>
<accession>A0A392SFM9</accession>